<evidence type="ECO:0000256" key="7">
    <source>
        <dbReference type="ARBA" id="ARBA00023242"/>
    </source>
</evidence>
<evidence type="ECO:0000256" key="5">
    <source>
        <dbReference type="ARBA" id="ARBA00022723"/>
    </source>
</evidence>
<keyword evidence="4" id="KW-0540">Nuclease</keyword>
<dbReference type="GO" id="GO:0004518">
    <property type="term" value="F:nuclease activity"/>
    <property type="evidence" value="ECO:0007669"/>
    <property type="project" value="UniProtKB-KW"/>
</dbReference>
<name>A0A6P4B5F3_ARADU</name>
<keyword evidence="5" id="KW-0479">Metal-binding</keyword>
<comment type="similarity">
    <text evidence="3">Belongs to the HARBI1 family.</text>
</comment>
<evidence type="ECO:0000313" key="9">
    <source>
        <dbReference type="Proteomes" id="UP000515211"/>
    </source>
</evidence>
<organism evidence="9 10">
    <name type="scientific">Arachis duranensis</name>
    <name type="common">Wild peanut</name>
    <dbReference type="NCBI Taxonomy" id="130453"/>
    <lineage>
        <taxon>Eukaryota</taxon>
        <taxon>Viridiplantae</taxon>
        <taxon>Streptophyta</taxon>
        <taxon>Embryophyta</taxon>
        <taxon>Tracheophyta</taxon>
        <taxon>Spermatophyta</taxon>
        <taxon>Magnoliopsida</taxon>
        <taxon>eudicotyledons</taxon>
        <taxon>Gunneridae</taxon>
        <taxon>Pentapetalae</taxon>
        <taxon>rosids</taxon>
        <taxon>fabids</taxon>
        <taxon>Fabales</taxon>
        <taxon>Fabaceae</taxon>
        <taxon>Papilionoideae</taxon>
        <taxon>50 kb inversion clade</taxon>
        <taxon>dalbergioids sensu lato</taxon>
        <taxon>Dalbergieae</taxon>
        <taxon>Pterocarpus clade</taxon>
        <taxon>Arachis</taxon>
    </lineage>
</organism>
<proteinExistence type="inferred from homology"/>
<evidence type="ECO:0000256" key="2">
    <source>
        <dbReference type="ARBA" id="ARBA00004123"/>
    </source>
</evidence>
<evidence type="ECO:0000256" key="1">
    <source>
        <dbReference type="ARBA" id="ARBA00001968"/>
    </source>
</evidence>
<protein>
    <submittedName>
        <fullName evidence="10">Uncharacterized protein LOC107458771</fullName>
    </submittedName>
</protein>
<accession>A0A6P4B5F3</accession>
<keyword evidence="6" id="KW-0378">Hydrolase</keyword>
<evidence type="ECO:0000259" key="8">
    <source>
        <dbReference type="Pfam" id="PF13359"/>
    </source>
</evidence>
<dbReference type="AlphaFoldDB" id="A0A6P4B5F3"/>
<keyword evidence="7" id="KW-0539">Nucleus</keyword>
<dbReference type="PANTHER" id="PTHR22930:SF221">
    <property type="entry name" value="NUCLEASE HARBI1"/>
    <property type="match status" value="1"/>
</dbReference>
<dbReference type="InterPro" id="IPR045249">
    <property type="entry name" value="HARBI1-like"/>
</dbReference>
<comment type="cofactor">
    <cofactor evidence="1">
        <name>a divalent metal cation</name>
        <dbReference type="ChEBI" id="CHEBI:60240"/>
    </cofactor>
</comment>
<keyword evidence="9" id="KW-1185">Reference proteome</keyword>
<evidence type="ECO:0000313" key="10">
    <source>
        <dbReference type="RefSeq" id="XP_015932458.1"/>
    </source>
</evidence>
<dbReference type="Proteomes" id="UP000515211">
    <property type="component" value="Chromosome 7"/>
</dbReference>
<evidence type="ECO:0000256" key="6">
    <source>
        <dbReference type="ARBA" id="ARBA00022801"/>
    </source>
</evidence>
<dbReference type="GeneID" id="107458771"/>
<reference evidence="9" key="1">
    <citation type="journal article" date="2016" name="Nat. Genet.">
        <title>The genome sequences of Arachis duranensis and Arachis ipaensis, the diploid ancestors of cultivated peanut.</title>
        <authorList>
            <person name="Bertioli D.J."/>
            <person name="Cannon S.B."/>
            <person name="Froenicke L."/>
            <person name="Huang G."/>
            <person name="Farmer A.D."/>
            <person name="Cannon E.K."/>
            <person name="Liu X."/>
            <person name="Gao D."/>
            <person name="Clevenger J."/>
            <person name="Dash S."/>
            <person name="Ren L."/>
            <person name="Moretzsohn M.C."/>
            <person name="Shirasawa K."/>
            <person name="Huang W."/>
            <person name="Vidigal B."/>
            <person name="Abernathy B."/>
            <person name="Chu Y."/>
            <person name="Niederhuth C.E."/>
            <person name="Umale P."/>
            <person name="Araujo A.C."/>
            <person name="Kozik A."/>
            <person name="Kim K.D."/>
            <person name="Burow M.D."/>
            <person name="Varshney R.K."/>
            <person name="Wang X."/>
            <person name="Zhang X."/>
            <person name="Barkley N."/>
            <person name="Guimaraes P.M."/>
            <person name="Isobe S."/>
            <person name="Guo B."/>
            <person name="Liao B."/>
            <person name="Stalker H.T."/>
            <person name="Schmitz R.J."/>
            <person name="Scheffler B.E."/>
            <person name="Leal-Bertioli S.C."/>
            <person name="Xun X."/>
            <person name="Jackson S.A."/>
            <person name="Michelmore R."/>
            <person name="Ozias-Akins P."/>
        </authorList>
    </citation>
    <scope>NUCLEOTIDE SEQUENCE [LARGE SCALE GENOMIC DNA]</scope>
    <source>
        <strain evidence="9">cv. V14167</strain>
    </source>
</reference>
<dbReference type="Pfam" id="PF13359">
    <property type="entry name" value="DDE_Tnp_4"/>
    <property type="match status" value="1"/>
</dbReference>
<dbReference type="GO" id="GO:0046872">
    <property type="term" value="F:metal ion binding"/>
    <property type="evidence" value="ECO:0007669"/>
    <property type="project" value="UniProtKB-KW"/>
</dbReference>
<dbReference type="RefSeq" id="XP_015932458.1">
    <property type="nucleotide sequence ID" value="XM_016076972.1"/>
</dbReference>
<comment type="subcellular location">
    <subcellularLocation>
        <location evidence="2">Nucleus</location>
    </subcellularLocation>
</comment>
<dbReference type="GO" id="GO:0005634">
    <property type="term" value="C:nucleus"/>
    <property type="evidence" value="ECO:0007669"/>
    <property type="project" value="UniProtKB-SubCell"/>
</dbReference>
<reference evidence="10" key="2">
    <citation type="submission" date="2025-08" db="UniProtKB">
        <authorList>
            <consortium name="RefSeq"/>
        </authorList>
    </citation>
    <scope>IDENTIFICATION</scope>
    <source>
        <tissue evidence="10">Whole plant</tissue>
    </source>
</reference>
<feature type="domain" description="DDE Tnp4" evidence="8">
    <location>
        <begin position="79"/>
        <end position="229"/>
    </location>
</feature>
<dbReference type="PANTHER" id="PTHR22930">
    <property type="match status" value="1"/>
</dbReference>
<dbReference type="GO" id="GO:0016787">
    <property type="term" value="F:hydrolase activity"/>
    <property type="evidence" value="ECO:0007669"/>
    <property type="project" value="UniProtKB-KW"/>
</dbReference>
<sequence length="294" mass="33922">MLSGCLPWLRGFKLAVVGIIELVLIETALRVVVEVLLRPLELLLIDIIQPKDHDFKEVPTKLRNDDRYWPHFKDAIGAIDGTHVPVIVSAEDQIRCIGRKRIATQNVMAACNFDMEFTFALAGWEGTPHDTRVFLYAIGKYYLVDASYPEKIGYLGPYKGETYHLPEFHRVNRFFGYYEIYNYAHSSLRSVAERTFGVWKKRWKILRDMPSFSYKKQVQIVIATTTLHNYIRRYSTSDCKFKKYNQMDVELEKEDENGDEGEAENGVEKIGDEFLGTMEMVGNNIASSLIGRKN</sequence>
<evidence type="ECO:0000256" key="3">
    <source>
        <dbReference type="ARBA" id="ARBA00006958"/>
    </source>
</evidence>
<evidence type="ECO:0000256" key="4">
    <source>
        <dbReference type="ARBA" id="ARBA00022722"/>
    </source>
</evidence>
<gene>
    <name evidence="10" type="primary">LOC107458771</name>
</gene>
<dbReference type="KEGG" id="adu:107458771"/>
<dbReference type="InterPro" id="IPR027806">
    <property type="entry name" value="HARBI1_dom"/>
</dbReference>